<dbReference type="EMBL" id="AP028916">
    <property type="protein sequence ID" value="BES97615.1"/>
    <property type="molecule type" value="Genomic_DNA"/>
</dbReference>
<sequence>MGEVKSIQEPKDIFCSVYRKNFIFWEDYERRRKAEYEDAYKLTPEAEAQFLGRESGLDIRKMETYLEQMKELNRIRLRTLYSIEYPKKSSYKTLRSPDREQFSPKNDKFLTENSIKFGPRKSKVLAPLPTARRILGYSSYDDYRTPLSVYEDVHARFGYDRVKLAADSGFWRMGPKFDVAKEFEEIERIIRRGTDALNGEKEHTSVKE</sequence>
<accession>A0ABN7AZM2</accession>
<proteinExistence type="predicted"/>
<dbReference type="Proteomes" id="UP001307889">
    <property type="component" value="Chromosome 8"/>
</dbReference>
<keyword evidence="2" id="KW-1185">Reference proteome</keyword>
<evidence type="ECO:0000313" key="2">
    <source>
        <dbReference type="Proteomes" id="UP001307889"/>
    </source>
</evidence>
<evidence type="ECO:0000313" key="1">
    <source>
        <dbReference type="EMBL" id="BES97615.1"/>
    </source>
</evidence>
<organism evidence="1 2">
    <name type="scientific">Nesidiocoris tenuis</name>
    <dbReference type="NCBI Taxonomy" id="355587"/>
    <lineage>
        <taxon>Eukaryota</taxon>
        <taxon>Metazoa</taxon>
        <taxon>Ecdysozoa</taxon>
        <taxon>Arthropoda</taxon>
        <taxon>Hexapoda</taxon>
        <taxon>Insecta</taxon>
        <taxon>Pterygota</taxon>
        <taxon>Neoptera</taxon>
        <taxon>Paraneoptera</taxon>
        <taxon>Hemiptera</taxon>
        <taxon>Heteroptera</taxon>
        <taxon>Panheteroptera</taxon>
        <taxon>Cimicomorpha</taxon>
        <taxon>Miridae</taxon>
        <taxon>Dicyphina</taxon>
        <taxon>Nesidiocoris</taxon>
    </lineage>
</organism>
<gene>
    <name evidence="1" type="ORF">NTJ_10429</name>
</gene>
<protein>
    <submittedName>
        <fullName evidence="1">Uncharacterized protein</fullName>
    </submittedName>
</protein>
<reference evidence="1 2" key="1">
    <citation type="submission" date="2023-09" db="EMBL/GenBank/DDBJ databases">
        <title>Nesidiocoris tenuis whole genome shotgun sequence.</title>
        <authorList>
            <person name="Shibata T."/>
            <person name="Shimoda M."/>
            <person name="Kobayashi T."/>
            <person name="Uehara T."/>
        </authorList>
    </citation>
    <scope>NUCLEOTIDE SEQUENCE [LARGE SCALE GENOMIC DNA]</scope>
    <source>
        <strain evidence="1 2">Japan</strain>
    </source>
</reference>
<name>A0ABN7AZM2_9HEMI</name>